<evidence type="ECO:0000313" key="1">
    <source>
        <dbReference type="EMBL" id="SVC22451.1"/>
    </source>
</evidence>
<dbReference type="EMBL" id="UINC01079956">
    <property type="protein sequence ID" value="SVC22451.1"/>
    <property type="molecule type" value="Genomic_DNA"/>
</dbReference>
<proteinExistence type="predicted"/>
<dbReference type="AlphaFoldDB" id="A0A382KIC2"/>
<organism evidence="1">
    <name type="scientific">marine metagenome</name>
    <dbReference type="NCBI Taxonomy" id="408172"/>
    <lineage>
        <taxon>unclassified sequences</taxon>
        <taxon>metagenomes</taxon>
        <taxon>ecological metagenomes</taxon>
    </lineage>
</organism>
<gene>
    <name evidence="1" type="ORF">METZ01_LOCUS275305</name>
</gene>
<protein>
    <submittedName>
        <fullName evidence="1">Uncharacterized protein</fullName>
    </submittedName>
</protein>
<name>A0A382KIC2_9ZZZZ</name>
<feature type="non-terminal residue" evidence="1">
    <location>
        <position position="1"/>
    </location>
</feature>
<accession>A0A382KIC2</accession>
<reference evidence="1" key="1">
    <citation type="submission" date="2018-05" db="EMBL/GenBank/DDBJ databases">
        <authorList>
            <person name="Lanie J.A."/>
            <person name="Ng W.-L."/>
            <person name="Kazmierczak K.M."/>
            <person name="Andrzejewski T.M."/>
            <person name="Davidsen T.M."/>
            <person name="Wayne K.J."/>
            <person name="Tettelin H."/>
            <person name="Glass J.I."/>
            <person name="Rusch D."/>
            <person name="Podicherti R."/>
            <person name="Tsui H.-C.T."/>
            <person name="Winkler M.E."/>
        </authorList>
    </citation>
    <scope>NUCLEOTIDE SEQUENCE</scope>
</reference>
<sequence length="45" mass="4822">VVLVAHQGFGIGRLIEFAESTDEHNRPSLCALPHEHGPGRGNFVG</sequence>